<organism evidence="2 3">
    <name type="scientific">Pleurodeles waltl</name>
    <name type="common">Iberian ribbed newt</name>
    <dbReference type="NCBI Taxonomy" id="8319"/>
    <lineage>
        <taxon>Eukaryota</taxon>
        <taxon>Metazoa</taxon>
        <taxon>Chordata</taxon>
        <taxon>Craniata</taxon>
        <taxon>Vertebrata</taxon>
        <taxon>Euteleostomi</taxon>
        <taxon>Amphibia</taxon>
        <taxon>Batrachia</taxon>
        <taxon>Caudata</taxon>
        <taxon>Salamandroidea</taxon>
        <taxon>Salamandridae</taxon>
        <taxon>Pleurodelinae</taxon>
        <taxon>Pleurodeles</taxon>
    </lineage>
</organism>
<feature type="compositionally biased region" description="Basic and acidic residues" evidence="1">
    <location>
        <begin position="47"/>
        <end position="84"/>
    </location>
</feature>
<comment type="caution">
    <text evidence="2">The sequence shown here is derived from an EMBL/GenBank/DDBJ whole genome shotgun (WGS) entry which is preliminary data.</text>
</comment>
<sequence>MDKDTRDPESSGQCPRGTSESEMQMSPGEHADVKREEAPGGGSPRQRSGEEDRRDTGGDRRPGEKTREGRERQGGGHREEEGRRRIYRMASPPPATRRIQEPSGRGFGEKEAAERSPETPYVPGWTWLCQVRSRLWDKLSLLWRRAGSGEEAWDLGGNHWAHGVGHTE</sequence>
<name>A0AAV7S818_PLEWA</name>
<reference evidence="2" key="1">
    <citation type="journal article" date="2022" name="bioRxiv">
        <title>Sequencing and chromosome-scale assembly of the giantPleurodeles waltlgenome.</title>
        <authorList>
            <person name="Brown T."/>
            <person name="Elewa A."/>
            <person name="Iarovenko S."/>
            <person name="Subramanian E."/>
            <person name="Araus A.J."/>
            <person name="Petzold A."/>
            <person name="Susuki M."/>
            <person name="Suzuki K.-i.T."/>
            <person name="Hayashi T."/>
            <person name="Toyoda A."/>
            <person name="Oliveira C."/>
            <person name="Osipova E."/>
            <person name="Leigh N.D."/>
            <person name="Simon A."/>
            <person name="Yun M.H."/>
        </authorList>
    </citation>
    <scope>NUCLEOTIDE SEQUENCE</scope>
    <source>
        <strain evidence="2">20211129_DDA</strain>
        <tissue evidence="2">Liver</tissue>
    </source>
</reference>
<gene>
    <name evidence="2" type="ORF">NDU88_001691</name>
</gene>
<dbReference type="EMBL" id="JANPWB010000008">
    <property type="protein sequence ID" value="KAJ1161204.1"/>
    <property type="molecule type" value="Genomic_DNA"/>
</dbReference>
<evidence type="ECO:0000313" key="2">
    <source>
        <dbReference type="EMBL" id="KAJ1161204.1"/>
    </source>
</evidence>
<keyword evidence="3" id="KW-1185">Reference proteome</keyword>
<protein>
    <submittedName>
        <fullName evidence="2">Uncharacterized protein</fullName>
    </submittedName>
</protein>
<feature type="region of interest" description="Disordered" evidence="1">
    <location>
        <begin position="1"/>
        <end position="122"/>
    </location>
</feature>
<accession>A0AAV7S818</accession>
<feature type="compositionally biased region" description="Basic and acidic residues" evidence="1">
    <location>
        <begin position="107"/>
        <end position="117"/>
    </location>
</feature>
<dbReference type="Proteomes" id="UP001066276">
    <property type="component" value="Chromosome 4_2"/>
</dbReference>
<feature type="compositionally biased region" description="Basic and acidic residues" evidence="1">
    <location>
        <begin position="29"/>
        <end position="38"/>
    </location>
</feature>
<proteinExistence type="predicted"/>
<evidence type="ECO:0000256" key="1">
    <source>
        <dbReference type="SAM" id="MobiDB-lite"/>
    </source>
</evidence>
<dbReference type="AlphaFoldDB" id="A0AAV7S818"/>
<feature type="compositionally biased region" description="Polar residues" evidence="1">
    <location>
        <begin position="10"/>
        <end position="24"/>
    </location>
</feature>
<evidence type="ECO:0000313" key="3">
    <source>
        <dbReference type="Proteomes" id="UP001066276"/>
    </source>
</evidence>